<name>A0A3S0J7H3_9BACT</name>
<evidence type="ECO:0000313" key="4">
    <source>
        <dbReference type="Proteomes" id="UP000282184"/>
    </source>
</evidence>
<dbReference type="RefSeq" id="WP_126695154.1">
    <property type="nucleotide sequence ID" value="NZ_RXOF01000014.1"/>
</dbReference>
<dbReference type="Proteomes" id="UP000282184">
    <property type="component" value="Unassembled WGS sequence"/>
</dbReference>
<keyword evidence="2" id="KW-1133">Transmembrane helix</keyword>
<sequence>MKAPFSRHEKNLLLIAAALLFVSNFARFGHWSHSSVAPTLVLFGLTFGIAAIAQYHKRTKAAPQPPQTPPPGPPQRP</sequence>
<keyword evidence="2" id="KW-0472">Membrane</keyword>
<comment type="caution">
    <text evidence="3">The sequence shown here is derived from an EMBL/GenBank/DDBJ whole genome shotgun (WGS) entry which is preliminary data.</text>
</comment>
<proteinExistence type="predicted"/>
<keyword evidence="2" id="KW-0812">Transmembrane</keyword>
<dbReference type="AlphaFoldDB" id="A0A3S0J7H3"/>
<gene>
    <name evidence="3" type="ORF">EJV47_20905</name>
</gene>
<organism evidence="3 4">
    <name type="scientific">Hymenobacter gummosus</name>
    <dbReference type="NCBI Taxonomy" id="1776032"/>
    <lineage>
        <taxon>Bacteria</taxon>
        <taxon>Pseudomonadati</taxon>
        <taxon>Bacteroidota</taxon>
        <taxon>Cytophagia</taxon>
        <taxon>Cytophagales</taxon>
        <taxon>Hymenobacteraceae</taxon>
        <taxon>Hymenobacter</taxon>
    </lineage>
</organism>
<keyword evidence="4" id="KW-1185">Reference proteome</keyword>
<dbReference type="OrthoDB" id="887328at2"/>
<reference evidence="3 4" key="1">
    <citation type="submission" date="2018-12" db="EMBL/GenBank/DDBJ databases">
        <title>Hymenobacter gummosus sp. nov., isolated from a spring.</title>
        <authorList>
            <person name="Nie L."/>
        </authorList>
    </citation>
    <scope>NUCLEOTIDE SEQUENCE [LARGE SCALE GENOMIC DNA]</scope>
    <source>
        <strain evidence="3 4">KCTC 52166</strain>
    </source>
</reference>
<evidence type="ECO:0000313" key="3">
    <source>
        <dbReference type="EMBL" id="RTQ46834.1"/>
    </source>
</evidence>
<evidence type="ECO:0000256" key="2">
    <source>
        <dbReference type="SAM" id="Phobius"/>
    </source>
</evidence>
<feature type="compositionally biased region" description="Pro residues" evidence="1">
    <location>
        <begin position="63"/>
        <end position="77"/>
    </location>
</feature>
<evidence type="ECO:0000256" key="1">
    <source>
        <dbReference type="SAM" id="MobiDB-lite"/>
    </source>
</evidence>
<dbReference type="EMBL" id="RXOF01000014">
    <property type="protein sequence ID" value="RTQ46834.1"/>
    <property type="molecule type" value="Genomic_DNA"/>
</dbReference>
<feature type="region of interest" description="Disordered" evidence="1">
    <location>
        <begin position="58"/>
        <end position="77"/>
    </location>
</feature>
<evidence type="ECO:0008006" key="5">
    <source>
        <dbReference type="Google" id="ProtNLM"/>
    </source>
</evidence>
<feature type="transmembrane region" description="Helical" evidence="2">
    <location>
        <begin position="36"/>
        <end position="55"/>
    </location>
</feature>
<protein>
    <recommendedName>
        <fullName evidence="5">DUF3188 domain-containing protein</fullName>
    </recommendedName>
</protein>
<accession>A0A3S0J7H3</accession>